<feature type="transmembrane region" description="Helical" evidence="3">
    <location>
        <begin position="20"/>
        <end position="37"/>
    </location>
</feature>
<gene>
    <name evidence="4" type="ORF">AXH35_16480</name>
</gene>
<dbReference type="InterPro" id="IPR042001">
    <property type="entry name" value="Sortase_F"/>
</dbReference>
<accession>A0A3Q9CSU1</accession>
<keyword evidence="3" id="KW-1133">Transmembrane helix</keyword>
<feature type="compositionally biased region" description="Low complexity" evidence="2">
    <location>
        <begin position="46"/>
        <end position="64"/>
    </location>
</feature>
<dbReference type="AlphaFoldDB" id="A0A3Q9CSU1"/>
<keyword evidence="1" id="KW-0378">Hydrolase</keyword>
<evidence type="ECO:0000256" key="3">
    <source>
        <dbReference type="SAM" id="Phobius"/>
    </source>
</evidence>
<evidence type="ECO:0000313" key="4">
    <source>
        <dbReference type="EMBL" id="AMS06805.1"/>
    </source>
</evidence>
<evidence type="ECO:0000313" key="5">
    <source>
        <dbReference type="Proteomes" id="UP000075221"/>
    </source>
</evidence>
<organism evidence="4 5">
    <name type="scientific">Acidipropionibacterium acidipropionici</name>
    <dbReference type="NCBI Taxonomy" id="1748"/>
    <lineage>
        <taxon>Bacteria</taxon>
        <taxon>Bacillati</taxon>
        <taxon>Actinomycetota</taxon>
        <taxon>Actinomycetes</taxon>
        <taxon>Propionibacteriales</taxon>
        <taxon>Propionibacteriaceae</taxon>
        <taxon>Acidipropionibacterium</taxon>
    </lineage>
</organism>
<dbReference type="Proteomes" id="UP000075221">
    <property type="component" value="Chromosome"/>
</dbReference>
<dbReference type="EMBL" id="CP014352">
    <property type="protein sequence ID" value="AMS06805.1"/>
    <property type="molecule type" value="Genomic_DNA"/>
</dbReference>
<reference evidence="4 5" key="1">
    <citation type="submission" date="2016-02" db="EMBL/GenBank/DDBJ databases">
        <title>Complete Genome Sequence of Propionibacterium acidipropionici ATCC 55737.</title>
        <authorList>
            <person name="Luna Flores C.H."/>
            <person name="Nielsen L.K."/>
            <person name="Marcellin E."/>
        </authorList>
    </citation>
    <scope>NUCLEOTIDE SEQUENCE [LARGE SCALE GENOMIC DNA]</scope>
    <source>
        <strain evidence="4 5">ATCC 55737</strain>
    </source>
</reference>
<dbReference type="RefSeq" id="WP_051282103.1">
    <property type="nucleotide sequence ID" value="NZ_CP013126.1"/>
</dbReference>
<dbReference type="OrthoDB" id="3734011at2"/>
<feature type="region of interest" description="Disordered" evidence="2">
    <location>
        <begin position="46"/>
        <end position="79"/>
    </location>
</feature>
<keyword evidence="3" id="KW-0812">Transmembrane</keyword>
<keyword evidence="3" id="KW-0472">Membrane</keyword>
<proteinExistence type="predicted"/>
<dbReference type="InterPro" id="IPR005754">
    <property type="entry name" value="Sortase"/>
</dbReference>
<evidence type="ECO:0000256" key="1">
    <source>
        <dbReference type="ARBA" id="ARBA00022801"/>
    </source>
</evidence>
<dbReference type="KEGG" id="aaci:ASQ49_14680"/>
<dbReference type="InterPro" id="IPR023365">
    <property type="entry name" value="Sortase_dom-sf"/>
</dbReference>
<feature type="region of interest" description="Disordered" evidence="2">
    <location>
        <begin position="113"/>
        <end position="134"/>
    </location>
</feature>
<dbReference type="GO" id="GO:0016787">
    <property type="term" value="F:hydrolase activity"/>
    <property type="evidence" value="ECO:0007669"/>
    <property type="project" value="UniProtKB-KW"/>
</dbReference>
<protein>
    <submittedName>
        <fullName evidence="4">Sortase</fullName>
    </submittedName>
</protein>
<sequence>MTQNPSSENRPGHSRRTRLIGLLVALLVIAVAATMIWRQTRDVPQAATGSPASLAPASSASATPTPTPSPTPSRAAVPAGCMAKQQPITPSTMKIDRMKVSSPVLSLGLDADNAAAAPPKDEPTTTAWYNRGPRPGSAKGKVVLTIHTYHKGGALGNELRQPGSGLTKGDLIRMTDSSGRQACYRYDHNVKVMVKDYDPDSDIIYDDHGRPMLAIVICWDYDASRNDWDSRIVFYATPVTA</sequence>
<evidence type="ECO:0000256" key="2">
    <source>
        <dbReference type="SAM" id="MobiDB-lite"/>
    </source>
</evidence>
<dbReference type="Pfam" id="PF04203">
    <property type="entry name" value="Sortase"/>
    <property type="match status" value="1"/>
</dbReference>
<name>A0A3Q9CSU1_9ACTN</name>
<dbReference type="GeneID" id="88086249"/>
<dbReference type="Gene3D" id="2.40.260.10">
    <property type="entry name" value="Sortase"/>
    <property type="match status" value="1"/>
</dbReference>
<dbReference type="CDD" id="cd05829">
    <property type="entry name" value="Sortase_F"/>
    <property type="match status" value="1"/>
</dbReference>